<protein>
    <submittedName>
        <fullName evidence="1">Uncharacterized protein</fullName>
    </submittedName>
</protein>
<accession>A0A4Y2C229</accession>
<organism evidence="1 2">
    <name type="scientific">Araneus ventricosus</name>
    <name type="common">Orbweaver spider</name>
    <name type="synonym">Epeira ventricosa</name>
    <dbReference type="NCBI Taxonomy" id="182803"/>
    <lineage>
        <taxon>Eukaryota</taxon>
        <taxon>Metazoa</taxon>
        <taxon>Ecdysozoa</taxon>
        <taxon>Arthropoda</taxon>
        <taxon>Chelicerata</taxon>
        <taxon>Arachnida</taxon>
        <taxon>Araneae</taxon>
        <taxon>Araneomorphae</taxon>
        <taxon>Entelegynae</taxon>
        <taxon>Araneoidea</taxon>
        <taxon>Araneidae</taxon>
        <taxon>Araneus</taxon>
    </lineage>
</organism>
<evidence type="ECO:0000313" key="1">
    <source>
        <dbReference type="EMBL" id="GBL98530.1"/>
    </source>
</evidence>
<gene>
    <name evidence="1" type="ORF">AVEN_111643_1</name>
</gene>
<evidence type="ECO:0000313" key="2">
    <source>
        <dbReference type="Proteomes" id="UP000499080"/>
    </source>
</evidence>
<dbReference type="AlphaFoldDB" id="A0A4Y2C229"/>
<comment type="caution">
    <text evidence="1">The sequence shown here is derived from an EMBL/GenBank/DDBJ whole genome shotgun (WGS) entry which is preliminary data.</text>
</comment>
<dbReference type="EMBL" id="BGPR01000140">
    <property type="protein sequence ID" value="GBL98530.1"/>
    <property type="molecule type" value="Genomic_DNA"/>
</dbReference>
<proteinExistence type="predicted"/>
<dbReference type="Proteomes" id="UP000499080">
    <property type="component" value="Unassembled WGS sequence"/>
</dbReference>
<sequence>MENLPKHAGTVMRRFAFIVQKKNCYVVLETKRERYQSRENITPSVSIRPGARYPIRVVDAIKIIIVITTPSVCLHRVHVGYYCYFYNFNDTNRLVCTGPEGEIFSRRPKDVYHRRLPIGDSGAEQ</sequence>
<reference evidence="1 2" key="1">
    <citation type="journal article" date="2019" name="Sci. Rep.">
        <title>Orb-weaving spider Araneus ventricosus genome elucidates the spidroin gene catalogue.</title>
        <authorList>
            <person name="Kono N."/>
            <person name="Nakamura H."/>
            <person name="Ohtoshi R."/>
            <person name="Moran D.A.P."/>
            <person name="Shinohara A."/>
            <person name="Yoshida Y."/>
            <person name="Fujiwara M."/>
            <person name="Mori M."/>
            <person name="Tomita M."/>
            <person name="Arakawa K."/>
        </authorList>
    </citation>
    <scope>NUCLEOTIDE SEQUENCE [LARGE SCALE GENOMIC DNA]</scope>
</reference>
<keyword evidence="2" id="KW-1185">Reference proteome</keyword>
<name>A0A4Y2C229_ARAVE</name>